<keyword evidence="5" id="KW-1185">Reference proteome</keyword>
<feature type="transmembrane region" description="Helical" evidence="1">
    <location>
        <begin position="516"/>
        <end position="540"/>
    </location>
</feature>
<dbReference type="AlphaFoldDB" id="C5L6K9"/>
<dbReference type="EMBL" id="GG679769">
    <property type="protein sequence ID" value="EER07670.1"/>
    <property type="molecule type" value="Genomic_DNA"/>
</dbReference>
<evidence type="ECO:0000313" key="5">
    <source>
        <dbReference type="Proteomes" id="UP000007800"/>
    </source>
</evidence>
<protein>
    <submittedName>
        <fullName evidence="4">Amp dependent ligase/synthetase, putative</fullName>
    </submittedName>
</protein>
<dbReference type="GO" id="GO:0044550">
    <property type="term" value="P:secondary metabolite biosynthetic process"/>
    <property type="evidence" value="ECO:0007669"/>
    <property type="project" value="TreeGrafter"/>
</dbReference>
<dbReference type="InParanoid" id="C5L6K9"/>
<dbReference type="GeneID" id="9042385"/>
<dbReference type="SUPFAM" id="SSF56801">
    <property type="entry name" value="Acetyl-CoA synthetase-like"/>
    <property type="match status" value="1"/>
</dbReference>
<accession>C5L6K9</accession>
<organism evidence="5">
    <name type="scientific">Perkinsus marinus (strain ATCC 50983 / TXsc)</name>
    <dbReference type="NCBI Taxonomy" id="423536"/>
    <lineage>
        <taxon>Eukaryota</taxon>
        <taxon>Sar</taxon>
        <taxon>Alveolata</taxon>
        <taxon>Perkinsozoa</taxon>
        <taxon>Perkinsea</taxon>
        <taxon>Perkinsida</taxon>
        <taxon>Perkinsidae</taxon>
        <taxon>Perkinsus</taxon>
    </lineage>
</organism>
<evidence type="ECO:0000256" key="1">
    <source>
        <dbReference type="SAM" id="Phobius"/>
    </source>
</evidence>
<dbReference type="PANTHER" id="PTHR45527">
    <property type="entry name" value="NONRIBOSOMAL PEPTIDE SYNTHETASE"/>
    <property type="match status" value="1"/>
</dbReference>
<dbReference type="RefSeq" id="XP_002775854.1">
    <property type="nucleotide sequence ID" value="XM_002775808.1"/>
</dbReference>
<proteinExistence type="predicted"/>
<keyword evidence="1" id="KW-0812">Transmembrane</keyword>
<evidence type="ECO:0000313" key="4">
    <source>
        <dbReference type="EMBL" id="EER07670.1"/>
    </source>
</evidence>
<dbReference type="InterPro" id="IPR000873">
    <property type="entry name" value="AMP-dep_synth/lig_dom"/>
</dbReference>
<dbReference type="Gene3D" id="3.40.50.12780">
    <property type="entry name" value="N-terminal domain of ligase-like"/>
    <property type="match status" value="2"/>
</dbReference>
<gene>
    <name evidence="4" type="ORF">Pmar_PMAR024076</name>
</gene>
<feature type="transmembrane region" description="Helical" evidence="1">
    <location>
        <begin position="896"/>
        <end position="918"/>
    </location>
</feature>
<evidence type="ECO:0000259" key="3">
    <source>
        <dbReference type="Pfam" id="PF00550"/>
    </source>
</evidence>
<keyword evidence="4" id="KW-0436">Ligase</keyword>
<dbReference type="InterPro" id="IPR042099">
    <property type="entry name" value="ANL_N_sf"/>
</dbReference>
<reference evidence="4 5" key="1">
    <citation type="submission" date="2008-07" db="EMBL/GenBank/DDBJ databases">
        <authorList>
            <person name="El-Sayed N."/>
            <person name="Caler E."/>
            <person name="Inman J."/>
            <person name="Amedeo P."/>
            <person name="Hass B."/>
            <person name="Wortman J."/>
        </authorList>
    </citation>
    <scope>NUCLEOTIDE SEQUENCE [LARGE SCALE GENOMIC DNA]</scope>
    <source>
        <strain evidence="5">ATCC 50983 / TXsc</strain>
    </source>
</reference>
<dbReference type="GO" id="GO:0016874">
    <property type="term" value="F:ligase activity"/>
    <property type="evidence" value="ECO:0007669"/>
    <property type="project" value="UniProtKB-KW"/>
</dbReference>
<keyword evidence="1" id="KW-1133">Transmembrane helix</keyword>
<feature type="transmembrane region" description="Helical" evidence="1">
    <location>
        <begin position="930"/>
        <end position="952"/>
    </location>
</feature>
<feature type="transmembrane region" description="Helical" evidence="1">
    <location>
        <begin position="854"/>
        <end position="875"/>
    </location>
</feature>
<dbReference type="PANTHER" id="PTHR45527:SF1">
    <property type="entry name" value="FATTY ACID SYNTHASE"/>
    <property type="match status" value="1"/>
</dbReference>
<dbReference type="GO" id="GO:0031177">
    <property type="term" value="F:phosphopantetheine binding"/>
    <property type="evidence" value="ECO:0007669"/>
    <property type="project" value="TreeGrafter"/>
</dbReference>
<dbReference type="OrthoDB" id="419462at2759"/>
<keyword evidence="1" id="KW-0472">Membrane</keyword>
<feature type="domain" description="AMP-dependent synthetase/ligase" evidence="2">
    <location>
        <begin position="26"/>
        <end position="142"/>
    </location>
</feature>
<sequence length="964" mass="108416">MPMNIAEVVRDMAKDQHVGKRTAAFECNTGMDTVKTTTYEELWEKAMNLARGIRERLGIREGTYQGLIAACYMDRTIDWYVVYIACAALGLPLAAMGTDLPSKAQQEARNTYIMEELKPVIVIADRAVDGDWDYTLREVLHELVHYKNTVLNFIPTEKSVCVVHNGLVHWSSAAYGILSIGLSMGAMVALPGSDYNLQKDLATFIEIASSVHARLTKRRRTLVCGFVPTVLSTIRKECVVERARLGGDNDMVLISWGEKLSQELADEWNDAKEITLLDLLIASEYWLSFYATRDRQCHYENARYRVTEGAIIDVDEVLTRGQDQALVGELLLGGDMVTPYGYYVPKGGDSRAERNNAEKFVVRSGIRFYRTNDLVRVHPDKTVEFIGRIGNYVKLGGAFHDINVIQGQLSEELERSCYVVNYEGQLHLFITHRDGCDRINGSRLLAAVRSRIPMMDVENVHMLPANYELPRSEATGKLSGPMLVNAVTKADNRKAIEKKAEDTMEDVEAERMRGTALMITLALPLWSLLSHPFIILKAFFMRLMLLPWVMRLLIHPAGEYVAYYTPFGRYGGPAMLRQDVETWIGYVTKWGLAGVSKWYVEQLEKLCNRKYYWRCSRLLHRVNSLLAVSGGPAETTTTRWTPQEYGKCSRCRRRYALNYGCSDTFYAEPWNWYCEDCWWTHIGRIKGNSVEQKVLRILTAILGEPPTSETTLMGLSSLNVVLLTAQVNKEFGANLSVAEVMDSGTSLQVLCKRIEMAVIAAQPDDTTPPPHLVPAGVANMMPAVHKKGAEEFQDLVNVNLDLSSRCSHPQEGIDMIFNAGKLLHLSLQLTIALLAVNIVDTLVVVALYEEAELVRLLYAVLNTVVFGSLGFYGFYRGFRGMVEEITDDLDAFRFAQTLLTIVMVCFAFVPCGSIEGLLSDAMLDRHTHGFWFVSATIESVGWLLDALLSWYVTAKIKDLMQPDV</sequence>
<evidence type="ECO:0000259" key="2">
    <source>
        <dbReference type="Pfam" id="PF00501"/>
    </source>
</evidence>
<feature type="domain" description="Carrier" evidence="3">
    <location>
        <begin position="693"/>
        <end position="753"/>
    </location>
</feature>
<name>C5L6K9_PERM5</name>
<dbReference type="InterPro" id="IPR036736">
    <property type="entry name" value="ACP-like_sf"/>
</dbReference>
<feature type="transmembrane region" description="Helical" evidence="1">
    <location>
        <begin position="825"/>
        <end position="848"/>
    </location>
</feature>
<dbReference type="SUPFAM" id="SSF47336">
    <property type="entry name" value="ACP-like"/>
    <property type="match status" value="1"/>
</dbReference>
<dbReference type="Proteomes" id="UP000007800">
    <property type="component" value="Unassembled WGS sequence"/>
</dbReference>
<dbReference type="GO" id="GO:0005737">
    <property type="term" value="C:cytoplasm"/>
    <property type="evidence" value="ECO:0007669"/>
    <property type="project" value="TreeGrafter"/>
</dbReference>
<dbReference type="Pfam" id="PF00501">
    <property type="entry name" value="AMP-binding"/>
    <property type="match status" value="1"/>
</dbReference>
<dbReference type="Pfam" id="PF00550">
    <property type="entry name" value="PP-binding"/>
    <property type="match status" value="1"/>
</dbReference>
<dbReference type="InterPro" id="IPR009081">
    <property type="entry name" value="PP-bd_ACP"/>
</dbReference>
<dbReference type="GO" id="GO:0043041">
    <property type="term" value="P:amino acid activation for nonribosomal peptide biosynthetic process"/>
    <property type="evidence" value="ECO:0007669"/>
    <property type="project" value="TreeGrafter"/>
</dbReference>